<accession>A0ACC1XHY1</accession>
<protein>
    <submittedName>
        <fullName evidence="1">Transposon Ty3-I Gag-Pol polyprotein</fullName>
    </submittedName>
</protein>
<reference evidence="1 2" key="1">
    <citation type="journal article" date="2023" name="Science">
        <title>Complex scaffold remodeling in plant triterpene biosynthesis.</title>
        <authorList>
            <person name="De La Pena R."/>
            <person name="Hodgson H."/>
            <person name="Liu J.C."/>
            <person name="Stephenson M.J."/>
            <person name="Martin A.C."/>
            <person name="Owen C."/>
            <person name="Harkess A."/>
            <person name="Leebens-Mack J."/>
            <person name="Jimenez L.E."/>
            <person name="Osbourn A."/>
            <person name="Sattely E.S."/>
        </authorList>
    </citation>
    <scope>NUCLEOTIDE SEQUENCE [LARGE SCALE GENOMIC DNA]</scope>
    <source>
        <strain evidence="2">cv. JPN11</strain>
        <tissue evidence="1">Leaf</tissue>
    </source>
</reference>
<name>A0ACC1XHY1_MELAZ</name>
<evidence type="ECO:0000313" key="2">
    <source>
        <dbReference type="Proteomes" id="UP001164539"/>
    </source>
</evidence>
<gene>
    <name evidence="1" type="ORF">OWV82_016531</name>
</gene>
<dbReference type="EMBL" id="CM051402">
    <property type="protein sequence ID" value="KAJ4710329.1"/>
    <property type="molecule type" value="Genomic_DNA"/>
</dbReference>
<dbReference type="Proteomes" id="UP001164539">
    <property type="component" value="Chromosome 9"/>
</dbReference>
<organism evidence="1 2">
    <name type="scientific">Melia azedarach</name>
    <name type="common">Chinaberry tree</name>
    <dbReference type="NCBI Taxonomy" id="155640"/>
    <lineage>
        <taxon>Eukaryota</taxon>
        <taxon>Viridiplantae</taxon>
        <taxon>Streptophyta</taxon>
        <taxon>Embryophyta</taxon>
        <taxon>Tracheophyta</taxon>
        <taxon>Spermatophyta</taxon>
        <taxon>Magnoliopsida</taxon>
        <taxon>eudicotyledons</taxon>
        <taxon>Gunneridae</taxon>
        <taxon>Pentapetalae</taxon>
        <taxon>rosids</taxon>
        <taxon>malvids</taxon>
        <taxon>Sapindales</taxon>
        <taxon>Meliaceae</taxon>
        <taxon>Melia</taxon>
    </lineage>
</organism>
<keyword evidence="2" id="KW-1185">Reference proteome</keyword>
<comment type="caution">
    <text evidence="1">The sequence shown here is derived from an EMBL/GenBank/DDBJ whole genome shotgun (WGS) entry which is preliminary data.</text>
</comment>
<sequence>MGKSDFVKNLLAKFWASIKRKNEQFAKQTNKDRLKLVFDPGDWVWVNMHKKRFLTHEKSKLQPSEDRPFKILKGINNNAYKQDLPNNYGNVSATFNVADLSLFDVGDSRTNLFKEKGNNRDRGAVQIVQTNTPN</sequence>
<evidence type="ECO:0000313" key="1">
    <source>
        <dbReference type="EMBL" id="KAJ4710329.1"/>
    </source>
</evidence>
<proteinExistence type="predicted"/>